<evidence type="ECO:0008006" key="5">
    <source>
        <dbReference type="Google" id="ProtNLM"/>
    </source>
</evidence>
<comment type="caution">
    <text evidence="3">The sequence shown here is derived from an EMBL/GenBank/DDBJ whole genome shotgun (WGS) entry which is preliminary data.</text>
</comment>
<feature type="compositionally biased region" description="Basic residues" evidence="1">
    <location>
        <begin position="931"/>
        <end position="940"/>
    </location>
</feature>
<reference evidence="3" key="1">
    <citation type="submission" date="2023-06" db="EMBL/GenBank/DDBJ databases">
        <authorList>
            <person name="Delattre M."/>
        </authorList>
    </citation>
    <scope>NUCLEOTIDE SEQUENCE</scope>
    <source>
        <strain evidence="3">AF72</strain>
    </source>
</reference>
<feature type="compositionally biased region" description="Basic and acidic residues" evidence="1">
    <location>
        <begin position="740"/>
        <end position="763"/>
    </location>
</feature>
<accession>A0AA36D6V6</accession>
<keyword evidence="4" id="KW-1185">Reference proteome</keyword>
<evidence type="ECO:0000313" key="4">
    <source>
        <dbReference type="Proteomes" id="UP001177023"/>
    </source>
</evidence>
<sequence length="1043" mass="118793">MIRQLLLLLFGIFTLEASQDTRVLIVGAPDYAVAKWDLVDGFFPHSDIEKRGEDHMWRKWGCDDILENSDIFSPKNCSCLAVSKLGVDEMSLDEIGDLYELMASPDGLVVVELGRSTVQLRALISKLSGCWGVGESDIATPNTVYLCGKSLQVHPNHLPAIGIFNVKNVDEFSKPTTASTEITFWPCIFASAASADKKQKTEPIEVREEAMEDNGDDKKIEANTPKDTGKKLSCKYRKSCYESGALPEIEDGWDWSWTSNGAETTSNQKFDESDEDDSVVAQKLKCKYRKACYEEKGIDFSKKDTEDDEKLSFFSGKLAAPSGHKRTVKEIAEKTLQKVKEKDEEAKTRELPNSLKVERRLEAIDKENNRRLSCKYRKSCYDTGELPEIEQSLWGLPDVTAYFGAEREEADETEPNLDDLSESQRKFRCKYRKSCFDTGIVPKIAASSLSDYGLNFNFFEPREESGTAEKLIDDPNQTLQMKCKYRLSCYDTGILPDLAPPQENAQSAKSEEDVSIPTSAVALKHFCKYRKSCYEKIAASDGISAVKEIRKERNIERAVPSRLRGRRVLDAAGLLRRQTRREKLASRREAMLSKRAVEAQVQESETPKQQREKLMAEKVKVEKEIQHKSKRYQKEQVLKKEEDAPPDNEEPIPVPAPEPKKKEQKKKSKKSQEMLDETTIPVPIPEPVNEIVEEVEPEIKPKKTSKKSAEADVAKPQLESKKKKTKEAKRDPNQAPPEATEIKTAKKSKKLDEVPKEPEPEIQRNYEETIQHLGLNTALFETLEQQRMTCKYRKSCYTSGKVPEIDRSYADVLDDFNKHVEKQYETGLQKHLKEEDKKLACKYRKSCYETGELHIVHSEAPRPIPPPTASFSGAFSPKLKCKYRKSCYAEEGINFDDESARPIPLQHKEQKVESVIEKPKSAERSVEQEKKKKKEKHRPTTAKLEDSDYDNVSKDEKFRCKYRKSCYTGTEPPPTLERTPITPMKQARVAAPITTRPRAAGEKPRDHCHPYWFSCREWMGLPPKEKAPIGPNGKRLCRKKKAE</sequence>
<organism evidence="3 4">
    <name type="scientific">Mesorhabditis spiculigera</name>
    <dbReference type="NCBI Taxonomy" id="96644"/>
    <lineage>
        <taxon>Eukaryota</taxon>
        <taxon>Metazoa</taxon>
        <taxon>Ecdysozoa</taxon>
        <taxon>Nematoda</taxon>
        <taxon>Chromadorea</taxon>
        <taxon>Rhabditida</taxon>
        <taxon>Rhabditina</taxon>
        <taxon>Rhabditomorpha</taxon>
        <taxon>Rhabditoidea</taxon>
        <taxon>Rhabditidae</taxon>
        <taxon>Mesorhabditinae</taxon>
        <taxon>Mesorhabditis</taxon>
    </lineage>
</organism>
<dbReference type="Proteomes" id="UP001177023">
    <property type="component" value="Unassembled WGS sequence"/>
</dbReference>
<feature type="region of interest" description="Disordered" evidence="1">
    <location>
        <begin position="595"/>
        <end position="763"/>
    </location>
</feature>
<feature type="chain" id="PRO_5041342878" description="Titin" evidence="2">
    <location>
        <begin position="18"/>
        <end position="1043"/>
    </location>
</feature>
<feature type="compositionally biased region" description="Basic and acidic residues" evidence="1">
    <location>
        <begin position="906"/>
        <end position="930"/>
    </location>
</feature>
<feature type="compositionally biased region" description="Basic and acidic residues" evidence="1">
    <location>
        <begin position="697"/>
        <end position="713"/>
    </location>
</feature>
<dbReference type="AlphaFoldDB" id="A0AA36D6V6"/>
<evidence type="ECO:0000313" key="3">
    <source>
        <dbReference type="EMBL" id="CAJ0580793.1"/>
    </source>
</evidence>
<feature type="region of interest" description="Disordered" evidence="1">
    <location>
        <begin position="1023"/>
        <end position="1043"/>
    </location>
</feature>
<name>A0AA36D6V6_9BILA</name>
<evidence type="ECO:0000256" key="1">
    <source>
        <dbReference type="SAM" id="MobiDB-lite"/>
    </source>
</evidence>
<gene>
    <name evidence="3" type="ORF">MSPICULIGERA_LOCUS18976</name>
</gene>
<feature type="compositionally biased region" description="Basic and acidic residues" evidence="1">
    <location>
        <begin position="605"/>
        <end position="643"/>
    </location>
</feature>
<protein>
    <recommendedName>
        <fullName evidence="5">Titin</fullName>
    </recommendedName>
</protein>
<dbReference type="EMBL" id="CATQJA010002662">
    <property type="protein sequence ID" value="CAJ0580793.1"/>
    <property type="molecule type" value="Genomic_DNA"/>
</dbReference>
<feature type="non-terminal residue" evidence="3">
    <location>
        <position position="1"/>
    </location>
</feature>
<feature type="signal peptide" evidence="2">
    <location>
        <begin position="1"/>
        <end position="17"/>
    </location>
</feature>
<feature type="region of interest" description="Disordered" evidence="1">
    <location>
        <begin position="899"/>
        <end position="948"/>
    </location>
</feature>
<evidence type="ECO:0000256" key="2">
    <source>
        <dbReference type="SAM" id="SignalP"/>
    </source>
</evidence>
<keyword evidence="2" id="KW-0732">Signal</keyword>
<proteinExistence type="predicted"/>